<keyword evidence="3" id="KW-1185">Reference proteome</keyword>
<name>A0A8X8X5T5_SALSN</name>
<accession>A0A8X8X5T5</accession>
<feature type="coiled-coil region" evidence="1">
    <location>
        <begin position="25"/>
        <end position="55"/>
    </location>
</feature>
<dbReference type="Proteomes" id="UP000298416">
    <property type="component" value="Unassembled WGS sequence"/>
</dbReference>
<proteinExistence type="predicted"/>
<evidence type="ECO:0000313" key="2">
    <source>
        <dbReference type="EMBL" id="KAG6406684.1"/>
    </source>
</evidence>
<protein>
    <submittedName>
        <fullName evidence="2">Uncharacterized protein</fullName>
    </submittedName>
</protein>
<keyword evidence="1" id="KW-0175">Coiled coil</keyword>
<reference evidence="2" key="2">
    <citation type="submission" date="2020-08" db="EMBL/GenBank/DDBJ databases">
        <title>Plant Genome Project.</title>
        <authorList>
            <person name="Zhang R.-G."/>
        </authorList>
    </citation>
    <scope>NUCLEOTIDE SEQUENCE</scope>
    <source>
        <strain evidence="2">Huo1</strain>
        <tissue evidence="2">Leaf</tissue>
    </source>
</reference>
<sequence>MNPSGNSNNNHTMHPSVEAAINSELAAVLQRQQELANVEAQLEREKQRRRELVIIVPPLQMDEVSYEQLEQMRNSVMMFKHGAEVKPNGGASSLAAAGVKASPP</sequence>
<reference evidence="2" key="1">
    <citation type="submission" date="2018-01" db="EMBL/GenBank/DDBJ databases">
        <authorList>
            <person name="Mao J.F."/>
        </authorList>
    </citation>
    <scope>NUCLEOTIDE SEQUENCE</scope>
    <source>
        <strain evidence="2">Huo1</strain>
        <tissue evidence="2">Leaf</tissue>
    </source>
</reference>
<organism evidence="2">
    <name type="scientific">Salvia splendens</name>
    <name type="common">Scarlet sage</name>
    <dbReference type="NCBI Taxonomy" id="180675"/>
    <lineage>
        <taxon>Eukaryota</taxon>
        <taxon>Viridiplantae</taxon>
        <taxon>Streptophyta</taxon>
        <taxon>Embryophyta</taxon>
        <taxon>Tracheophyta</taxon>
        <taxon>Spermatophyta</taxon>
        <taxon>Magnoliopsida</taxon>
        <taxon>eudicotyledons</taxon>
        <taxon>Gunneridae</taxon>
        <taxon>Pentapetalae</taxon>
        <taxon>asterids</taxon>
        <taxon>lamiids</taxon>
        <taxon>Lamiales</taxon>
        <taxon>Lamiaceae</taxon>
        <taxon>Nepetoideae</taxon>
        <taxon>Mentheae</taxon>
        <taxon>Salviinae</taxon>
        <taxon>Salvia</taxon>
        <taxon>Salvia subgen. Calosphace</taxon>
        <taxon>core Calosphace</taxon>
    </lineage>
</organism>
<comment type="caution">
    <text evidence="2">The sequence shown here is derived from an EMBL/GenBank/DDBJ whole genome shotgun (WGS) entry which is preliminary data.</text>
</comment>
<evidence type="ECO:0000256" key="1">
    <source>
        <dbReference type="SAM" id="Coils"/>
    </source>
</evidence>
<dbReference type="EMBL" id="PNBA02000012">
    <property type="protein sequence ID" value="KAG6406684.1"/>
    <property type="molecule type" value="Genomic_DNA"/>
</dbReference>
<dbReference type="AlphaFoldDB" id="A0A8X8X5T5"/>
<gene>
    <name evidence="2" type="ORF">SASPL_134293</name>
</gene>
<evidence type="ECO:0000313" key="3">
    <source>
        <dbReference type="Proteomes" id="UP000298416"/>
    </source>
</evidence>